<dbReference type="AlphaFoldDB" id="A0A1G7JMC4"/>
<evidence type="ECO:0000313" key="2">
    <source>
        <dbReference type="Proteomes" id="UP000199072"/>
    </source>
</evidence>
<accession>A0A1G7JMC4</accession>
<organism evidence="1 2">
    <name type="scientific">Mucilaginibacter pineti</name>
    <dbReference type="NCBI Taxonomy" id="1391627"/>
    <lineage>
        <taxon>Bacteria</taxon>
        <taxon>Pseudomonadati</taxon>
        <taxon>Bacteroidota</taxon>
        <taxon>Sphingobacteriia</taxon>
        <taxon>Sphingobacteriales</taxon>
        <taxon>Sphingobacteriaceae</taxon>
        <taxon>Mucilaginibacter</taxon>
    </lineage>
</organism>
<keyword evidence="2" id="KW-1185">Reference proteome</keyword>
<gene>
    <name evidence="1" type="ORF">SAMN05216464_11540</name>
</gene>
<sequence>MRRYYKYYRVNLNDTAVTEIPVNDFKPVSAKPSGTLTLDRDSLLFSDIGQAMEKAKDGAQAYIAQLIERGAEGLPELLQYRMDHYEDLNINLVDANIQKEEIEMLTDPSFAYKPYRISPDYDDPQ</sequence>
<dbReference type="EMBL" id="FNAI01000015">
    <property type="protein sequence ID" value="SDF26053.1"/>
    <property type="molecule type" value="Genomic_DNA"/>
</dbReference>
<reference evidence="1 2" key="1">
    <citation type="submission" date="2016-10" db="EMBL/GenBank/DDBJ databases">
        <authorList>
            <person name="de Groot N.N."/>
        </authorList>
    </citation>
    <scope>NUCLEOTIDE SEQUENCE [LARGE SCALE GENOMIC DNA]</scope>
    <source>
        <strain evidence="1 2">47C3B</strain>
    </source>
</reference>
<dbReference type="Proteomes" id="UP000199072">
    <property type="component" value="Unassembled WGS sequence"/>
</dbReference>
<name>A0A1G7JMC4_9SPHI</name>
<protein>
    <submittedName>
        <fullName evidence="1">Uncharacterized protein</fullName>
    </submittedName>
</protein>
<proteinExistence type="predicted"/>
<evidence type="ECO:0000313" key="1">
    <source>
        <dbReference type="EMBL" id="SDF26053.1"/>
    </source>
</evidence>
<dbReference type="STRING" id="1391627.SAMN05216464_11540"/>